<feature type="domain" description="Tyrosine-protein phosphatase" evidence="5">
    <location>
        <begin position="357"/>
        <end position="498"/>
    </location>
</feature>
<dbReference type="InterPro" id="IPR000340">
    <property type="entry name" value="Dual-sp_phosphatase_cat-dom"/>
</dbReference>
<evidence type="ECO:0000313" key="9">
    <source>
        <dbReference type="EMBL" id="KAJ3603675.1"/>
    </source>
</evidence>
<dbReference type="Pfam" id="PF00782">
    <property type="entry name" value="DSPc"/>
    <property type="match status" value="1"/>
</dbReference>
<evidence type="ECO:0000313" key="10">
    <source>
        <dbReference type="Proteomes" id="UP001148018"/>
    </source>
</evidence>
<dbReference type="SUPFAM" id="SSF48726">
    <property type="entry name" value="Immunoglobulin"/>
    <property type="match status" value="1"/>
</dbReference>
<dbReference type="PROSITE" id="PS50206">
    <property type="entry name" value="RHODANESE_3"/>
    <property type="match status" value="1"/>
</dbReference>
<evidence type="ECO:0000256" key="4">
    <source>
        <dbReference type="SAM" id="SignalP"/>
    </source>
</evidence>
<dbReference type="Gene3D" id="2.60.40.10">
    <property type="entry name" value="Immunoglobulins"/>
    <property type="match status" value="1"/>
</dbReference>
<feature type="signal peptide" evidence="4">
    <location>
        <begin position="1"/>
        <end position="21"/>
    </location>
</feature>
<sequence>MQPRLLGVILLALCRVPAGGACLQCDRRTRLLHQDFLSSAASLEDQIRLTLIRDHAYVTYRDTSQARRGVVEHRVEAEEGGEAVLNCFLPWHSLLQGRPEYHYTWAPGLPGTKPLEEGDFRTLVLTEEPSVVLNQLRVDEQGTYRCSLQDRNATVFSTVTFLLTVTVVPTQTPPRPITLPTLPPRVISSPPFPLTGNMVLSIVAMVTTLSLVASLGFTVALGAHIRQSTNVHWNSLLRRRSKSSVVCLEWLVADKTLVGRLRRGDFSPVVVVDDHSQHLMATSLNSESLAGMMLGALKAEVPRGSVQIFFLKGGFATFSEAYPELCSCTSPGAEPSTSPGAEPPASLRKTPLYDQGGPVELLPFLFLGSALHSSRRETLAAAGITAVLNVSSTCPSLYQDELRYLRLTVEDSLAADIGACFSHAIAFIDSVKEQGGRVLVHCQAGISRSATICLAYLMHARRLGLSEAFDFVRQRRQVISPNLAFMGQLLQFETDGTQVEVVALWARGPSPAPSPRPQVQFKECRAPITYH</sequence>
<dbReference type="GO" id="GO:0017017">
    <property type="term" value="F:MAP kinase tyrosine/serine/threonine phosphatase activity"/>
    <property type="evidence" value="ECO:0007669"/>
    <property type="project" value="InterPro"/>
</dbReference>
<dbReference type="InterPro" id="IPR016130">
    <property type="entry name" value="Tyr_Pase_AS"/>
</dbReference>
<dbReference type="GO" id="GO:0005634">
    <property type="term" value="C:nucleus"/>
    <property type="evidence" value="ECO:0007669"/>
    <property type="project" value="TreeGrafter"/>
</dbReference>
<dbReference type="PROSITE" id="PS50054">
    <property type="entry name" value="TYR_PHOSPHATASE_DUAL"/>
    <property type="match status" value="1"/>
</dbReference>
<feature type="domain" description="Rhodanese" evidence="7">
    <location>
        <begin position="222"/>
        <end position="327"/>
    </location>
</feature>
<dbReference type="InterPro" id="IPR032699">
    <property type="entry name" value="Izumo-Ig"/>
</dbReference>
<dbReference type="InterPro" id="IPR036873">
    <property type="entry name" value="Rhodanese-like_dom_sf"/>
</dbReference>
<dbReference type="InterPro" id="IPR008343">
    <property type="entry name" value="MKP"/>
</dbReference>
<dbReference type="InterPro" id="IPR000387">
    <property type="entry name" value="Tyr_Pase_dom"/>
</dbReference>
<dbReference type="SMART" id="SM00195">
    <property type="entry name" value="DSPc"/>
    <property type="match status" value="1"/>
</dbReference>
<dbReference type="InterPro" id="IPR029021">
    <property type="entry name" value="Prot-tyrosine_phosphatase-like"/>
</dbReference>
<evidence type="ECO:0008006" key="11">
    <source>
        <dbReference type="Google" id="ProtNLM"/>
    </source>
</evidence>
<dbReference type="Gene3D" id="3.40.250.10">
    <property type="entry name" value="Rhodanese-like domain"/>
    <property type="match status" value="1"/>
</dbReference>
<dbReference type="InterPro" id="IPR036179">
    <property type="entry name" value="Ig-like_dom_sf"/>
</dbReference>
<feature type="domain" description="Tyrosine specific protein phosphatases" evidence="6">
    <location>
        <begin position="422"/>
        <end position="476"/>
    </location>
</feature>
<dbReference type="InterPro" id="IPR013783">
    <property type="entry name" value="Ig-like_fold"/>
</dbReference>
<keyword evidence="3" id="KW-0904">Protein phosphatase</keyword>
<dbReference type="SUPFAM" id="SSF52799">
    <property type="entry name" value="(Phosphotyrosine protein) phosphatases II"/>
    <property type="match status" value="1"/>
</dbReference>
<evidence type="ECO:0000259" key="7">
    <source>
        <dbReference type="PROSITE" id="PS50206"/>
    </source>
</evidence>
<dbReference type="PANTHER" id="PTHR10159">
    <property type="entry name" value="DUAL SPECIFICITY PROTEIN PHOSPHATASE"/>
    <property type="match status" value="1"/>
</dbReference>
<evidence type="ECO:0000259" key="8">
    <source>
        <dbReference type="PROSITE" id="PS50835"/>
    </source>
</evidence>
<organism evidence="9 10">
    <name type="scientific">Muraenolepis orangiensis</name>
    <name type="common">Patagonian moray cod</name>
    <dbReference type="NCBI Taxonomy" id="630683"/>
    <lineage>
        <taxon>Eukaryota</taxon>
        <taxon>Metazoa</taxon>
        <taxon>Chordata</taxon>
        <taxon>Craniata</taxon>
        <taxon>Vertebrata</taxon>
        <taxon>Euteleostomi</taxon>
        <taxon>Actinopterygii</taxon>
        <taxon>Neopterygii</taxon>
        <taxon>Teleostei</taxon>
        <taxon>Neoteleostei</taxon>
        <taxon>Acanthomorphata</taxon>
        <taxon>Zeiogadaria</taxon>
        <taxon>Gadariae</taxon>
        <taxon>Gadiformes</taxon>
        <taxon>Muraenolepidoidei</taxon>
        <taxon>Muraenolepididae</taxon>
        <taxon>Muraenolepis</taxon>
    </lineage>
</organism>
<protein>
    <recommendedName>
        <fullName evidence="11">Protein-serine/threonine phosphatase</fullName>
    </recommendedName>
</protein>
<feature type="domain" description="Ig-like" evidence="8">
    <location>
        <begin position="76"/>
        <end position="160"/>
    </location>
</feature>
<dbReference type="SUPFAM" id="SSF52821">
    <property type="entry name" value="Rhodanese/Cell cycle control phosphatase"/>
    <property type="match status" value="1"/>
</dbReference>
<keyword evidence="10" id="KW-1185">Reference proteome</keyword>
<dbReference type="Proteomes" id="UP001148018">
    <property type="component" value="Unassembled WGS sequence"/>
</dbReference>
<dbReference type="SMART" id="SM00409">
    <property type="entry name" value="IG"/>
    <property type="match status" value="1"/>
</dbReference>
<dbReference type="GO" id="GO:0043409">
    <property type="term" value="P:negative regulation of MAPK cascade"/>
    <property type="evidence" value="ECO:0007669"/>
    <property type="project" value="TreeGrafter"/>
</dbReference>
<dbReference type="OrthoDB" id="165342at2759"/>
<dbReference type="GO" id="GO:0001706">
    <property type="term" value="P:endoderm formation"/>
    <property type="evidence" value="ECO:0007669"/>
    <property type="project" value="TreeGrafter"/>
</dbReference>
<evidence type="ECO:0000256" key="1">
    <source>
        <dbReference type="ARBA" id="ARBA00008601"/>
    </source>
</evidence>
<dbReference type="PRINTS" id="PR01764">
    <property type="entry name" value="MAPKPHPHTASE"/>
</dbReference>
<dbReference type="Pfam" id="PF16706">
    <property type="entry name" value="Izumo-Ig"/>
    <property type="match status" value="1"/>
</dbReference>
<evidence type="ECO:0000259" key="6">
    <source>
        <dbReference type="PROSITE" id="PS50056"/>
    </source>
</evidence>
<reference evidence="9" key="1">
    <citation type="submission" date="2022-07" db="EMBL/GenBank/DDBJ databases">
        <title>Chromosome-level genome of Muraenolepis orangiensis.</title>
        <authorList>
            <person name="Kim J."/>
        </authorList>
    </citation>
    <scope>NUCLEOTIDE SEQUENCE</scope>
    <source>
        <strain evidence="9">KU_S4_2022</strain>
        <tissue evidence="9">Muscle</tissue>
    </source>
</reference>
<dbReference type="PROSITE" id="PS00383">
    <property type="entry name" value="TYR_PHOSPHATASE_1"/>
    <property type="match status" value="1"/>
</dbReference>
<dbReference type="EMBL" id="JANIIK010000044">
    <property type="protein sequence ID" value="KAJ3603675.1"/>
    <property type="molecule type" value="Genomic_DNA"/>
</dbReference>
<comment type="similarity">
    <text evidence="1">Belongs to the protein-tyrosine phosphatase family. Non-receptor class dual specificity subfamily.</text>
</comment>
<dbReference type="AlphaFoldDB" id="A0A9Q0EAJ1"/>
<dbReference type="InterPro" id="IPR003599">
    <property type="entry name" value="Ig_sub"/>
</dbReference>
<dbReference type="GO" id="GO:0005737">
    <property type="term" value="C:cytoplasm"/>
    <property type="evidence" value="ECO:0007669"/>
    <property type="project" value="TreeGrafter"/>
</dbReference>
<dbReference type="PROSITE" id="PS50056">
    <property type="entry name" value="TYR_PHOSPHATASE_2"/>
    <property type="match status" value="1"/>
</dbReference>
<dbReference type="Gene3D" id="3.90.190.10">
    <property type="entry name" value="Protein tyrosine phosphatase superfamily"/>
    <property type="match status" value="1"/>
</dbReference>
<evidence type="ECO:0000256" key="3">
    <source>
        <dbReference type="ARBA" id="ARBA00022912"/>
    </source>
</evidence>
<evidence type="ECO:0000256" key="2">
    <source>
        <dbReference type="ARBA" id="ARBA00022801"/>
    </source>
</evidence>
<keyword evidence="4" id="KW-0732">Signal</keyword>
<dbReference type="PROSITE" id="PS50835">
    <property type="entry name" value="IG_LIKE"/>
    <property type="match status" value="1"/>
</dbReference>
<evidence type="ECO:0000259" key="5">
    <source>
        <dbReference type="PROSITE" id="PS50054"/>
    </source>
</evidence>
<proteinExistence type="inferred from homology"/>
<feature type="non-terminal residue" evidence="9">
    <location>
        <position position="1"/>
    </location>
</feature>
<dbReference type="InterPro" id="IPR001763">
    <property type="entry name" value="Rhodanese-like_dom"/>
</dbReference>
<comment type="caution">
    <text evidence="9">The sequence shown here is derived from an EMBL/GenBank/DDBJ whole genome shotgun (WGS) entry which is preliminary data.</text>
</comment>
<dbReference type="PANTHER" id="PTHR10159:SF109">
    <property type="entry name" value="DUAL SPECIFICITY PROTEIN PHOSPHATASE 2"/>
    <property type="match status" value="1"/>
</dbReference>
<gene>
    <name evidence="9" type="ORF">NHX12_028419</name>
</gene>
<dbReference type="InterPro" id="IPR007110">
    <property type="entry name" value="Ig-like_dom"/>
</dbReference>
<keyword evidence="2" id="KW-0378">Hydrolase</keyword>
<name>A0A9Q0EAJ1_9TELE</name>
<dbReference type="InterPro" id="IPR020422">
    <property type="entry name" value="TYR_PHOSPHATASE_DUAL_dom"/>
</dbReference>
<dbReference type="CDD" id="cd01446">
    <property type="entry name" value="DSP_MapKP"/>
    <property type="match status" value="1"/>
</dbReference>
<accession>A0A9Q0EAJ1</accession>
<feature type="chain" id="PRO_5040383456" description="Protein-serine/threonine phosphatase" evidence="4">
    <location>
        <begin position="22"/>
        <end position="531"/>
    </location>
</feature>